<sequence length="237" mass="25866">MRIAAFIPAVLALTLFSATQAAPTQHDTTAISLMKKRGIDGIEAVINLYSKVVVDAVVETCDEIEVHLCADVVVDLDVEASVLGGLITAKVDVDQLKLQTREKIDADVKVEAKAHVKVEAVAPIKVIIHESIIALCPLVNDDCLHKHAHAIVADINAKIRVHVSKVFVNLKSHIDAHVRLRIKAIVKEVCVHLGIADATVHARAWVASNIDAHVKVWVKVWVHIWAKINLVAKIRAL</sequence>
<feature type="signal peptide" evidence="1">
    <location>
        <begin position="1"/>
        <end position="21"/>
    </location>
</feature>
<organism evidence="2 3">
    <name type="scientific">Linnemannia gamsii</name>
    <dbReference type="NCBI Taxonomy" id="64522"/>
    <lineage>
        <taxon>Eukaryota</taxon>
        <taxon>Fungi</taxon>
        <taxon>Fungi incertae sedis</taxon>
        <taxon>Mucoromycota</taxon>
        <taxon>Mortierellomycotina</taxon>
        <taxon>Mortierellomycetes</taxon>
        <taxon>Mortierellales</taxon>
        <taxon>Mortierellaceae</taxon>
        <taxon>Linnemannia</taxon>
    </lineage>
</organism>
<evidence type="ECO:0000313" key="2">
    <source>
        <dbReference type="EMBL" id="KAG0289900.1"/>
    </source>
</evidence>
<gene>
    <name evidence="2" type="ORF">BGZ96_006617</name>
</gene>
<comment type="caution">
    <text evidence="2">The sequence shown here is derived from an EMBL/GenBank/DDBJ whole genome shotgun (WGS) entry which is preliminary data.</text>
</comment>
<evidence type="ECO:0000256" key="1">
    <source>
        <dbReference type="SAM" id="SignalP"/>
    </source>
</evidence>
<protein>
    <submittedName>
        <fullName evidence="2">Uncharacterized protein</fullName>
    </submittedName>
</protein>
<proteinExistence type="predicted"/>
<reference evidence="2 3" key="1">
    <citation type="journal article" date="2020" name="Fungal Divers.">
        <title>Resolving the Mortierellaceae phylogeny through synthesis of multi-gene phylogenetics and phylogenomics.</title>
        <authorList>
            <person name="Vandepol N."/>
            <person name="Liber J."/>
            <person name="Desiro A."/>
            <person name="Na H."/>
            <person name="Kennedy M."/>
            <person name="Barry K."/>
            <person name="Grigoriev I.V."/>
            <person name="Miller A.N."/>
            <person name="O'Donnell K."/>
            <person name="Stajich J.E."/>
            <person name="Bonito G."/>
        </authorList>
    </citation>
    <scope>NUCLEOTIDE SEQUENCE [LARGE SCALE GENOMIC DNA]</scope>
    <source>
        <strain evidence="2 3">AD045</strain>
    </source>
</reference>
<dbReference type="Proteomes" id="UP001194696">
    <property type="component" value="Unassembled WGS sequence"/>
</dbReference>
<evidence type="ECO:0000313" key="3">
    <source>
        <dbReference type="Proteomes" id="UP001194696"/>
    </source>
</evidence>
<name>A0ABQ7K3P1_9FUNG</name>
<feature type="chain" id="PRO_5045435782" evidence="1">
    <location>
        <begin position="22"/>
        <end position="237"/>
    </location>
</feature>
<keyword evidence="3" id="KW-1185">Reference proteome</keyword>
<keyword evidence="1" id="KW-0732">Signal</keyword>
<dbReference type="EMBL" id="JAAAIM010000321">
    <property type="protein sequence ID" value="KAG0289900.1"/>
    <property type="molecule type" value="Genomic_DNA"/>
</dbReference>
<accession>A0ABQ7K3P1</accession>